<dbReference type="EMBL" id="WBVQ01000002">
    <property type="protein sequence ID" value="KAB2816154.1"/>
    <property type="molecule type" value="Genomic_DNA"/>
</dbReference>
<accession>A0A6L3ZFG3</accession>
<proteinExistence type="predicted"/>
<dbReference type="OrthoDB" id="9815923at2"/>
<evidence type="ECO:0000313" key="1">
    <source>
        <dbReference type="EMBL" id="KAB2816154.1"/>
    </source>
</evidence>
<protein>
    <recommendedName>
        <fullName evidence="3">Glycosyltransferase</fullName>
    </recommendedName>
</protein>
<dbReference type="SUPFAM" id="SSF53448">
    <property type="entry name" value="Nucleotide-diphospho-sugar transferases"/>
    <property type="match status" value="1"/>
</dbReference>
<keyword evidence="2" id="KW-1185">Reference proteome</keyword>
<reference evidence="1 2" key="1">
    <citation type="submission" date="2019-10" db="EMBL/GenBank/DDBJ databases">
        <title>Genome sequence of Phaeocystidibacter marisrubri JCM30614 (type strain).</title>
        <authorList>
            <person name="Bowman J.P."/>
        </authorList>
    </citation>
    <scope>NUCLEOTIDE SEQUENCE [LARGE SCALE GENOMIC DNA]</scope>
    <source>
        <strain evidence="1 2">JCM 30614</strain>
    </source>
</reference>
<dbReference type="AlphaFoldDB" id="A0A6L3ZFG3"/>
<sequence>MKVSGFTFVRNADKLFIPVKESILSVLPLCDEFVIALGNNDEDDRTEEFIHSIGSDKIKIVRTIWDSSKYLKNTEYARQTDIAKEHCTGDWLFYIQSDEAVHEKDHAEIQSALEKYVDDETVDGFVFNYNHFWGDFNHVHRSHGWYRQEMRIIRNRPDIHSYKDAQSFRIYDSFREGDYREYLRTEGTHKLNAVALNADIYHYGYARPPYIMAGKRKQTHVTFRGTDESVKEAEAMKPDYDYGPLDRIPVFKGTHPAVMKDWIARFDWADQLQYSGKPDPERKPHKHEKLKYRMISWVENNLRGGKAMFAFRNFEIINPK</sequence>
<dbReference type="InterPro" id="IPR029044">
    <property type="entry name" value="Nucleotide-diphossugar_trans"/>
</dbReference>
<dbReference type="Proteomes" id="UP000484164">
    <property type="component" value="Unassembled WGS sequence"/>
</dbReference>
<dbReference type="RefSeq" id="WP_151693582.1">
    <property type="nucleotide sequence ID" value="NZ_BMGX01000001.1"/>
</dbReference>
<evidence type="ECO:0008006" key="3">
    <source>
        <dbReference type="Google" id="ProtNLM"/>
    </source>
</evidence>
<comment type="caution">
    <text evidence="1">The sequence shown here is derived from an EMBL/GenBank/DDBJ whole genome shotgun (WGS) entry which is preliminary data.</text>
</comment>
<evidence type="ECO:0000313" key="2">
    <source>
        <dbReference type="Proteomes" id="UP000484164"/>
    </source>
</evidence>
<name>A0A6L3ZFG3_9FLAO</name>
<gene>
    <name evidence="1" type="ORF">F8C82_10730</name>
</gene>
<organism evidence="1 2">
    <name type="scientific">Phaeocystidibacter marisrubri</name>
    <dbReference type="NCBI Taxonomy" id="1577780"/>
    <lineage>
        <taxon>Bacteria</taxon>
        <taxon>Pseudomonadati</taxon>
        <taxon>Bacteroidota</taxon>
        <taxon>Flavobacteriia</taxon>
        <taxon>Flavobacteriales</taxon>
        <taxon>Phaeocystidibacteraceae</taxon>
        <taxon>Phaeocystidibacter</taxon>
    </lineage>
</organism>
<dbReference type="Gene3D" id="3.90.550.10">
    <property type="entry name" value="Spore Coat Polysaccharide Biosynthesis Protein SpsA, Chain A"/>
    <property type="match status" value="1"/>
</dbReference>